<evidence type="ECO:0000313" key="3">
    <source>
        <dbReference type="Proteomes" id="UP000186895"/>
    </source>
</evidence>
<evidence type="ECO:0000256" key="1">
    <source>
        <dbReference type="SAM" id="Phobius"/>
    </source>
</evidence>
<keyword evidence="1" id="KW-1133">Transmembrane helix</keyword>
<keyword evidence="1" id="KW-0472">Membrane</keyword>
<sequence length="185" mass="20607">MGLIKQEFRNEYTKGTVFVLDYPAKEFREHLVNNTTYSENPRINAAAQVASMKMLRRTIQSMKHGDTRPIRLHTIVCTPLTADNANDATSKQYMFANAVAGAITSAIVFLVGKKMPKKVQDNKTANTGISATVSLVIGSRVRKYIINNIRKYNAGDVDIMTFIEVNGGIGPQYSFNGTYLTLDEY</sequence>
<keyword evidence="1" id="KW-0812">Transmembrane</keyword>
<feature type="transmembrane region" description="Helical" evidence="1">
    <location>
        <begin position="93"/>
        <end position="112"/>
    </location>
</feature>
<accession>A0A1N6VQA2</accession>
<protein>
    <submittedName>
        <fullName evidence="2">Uncharacterized protein</fullName>
    </submittedName>
</protein>
<dbReference type="AlphaFoldDB" id="A0A1N6VQA2"/>
<proteinExistence type="predicted"/>
<organism evidence="2 3">
    <name type="scientific">Marinobacterium stanieri</name>
    <dbReference type="NCBI Taxonomy" id="49186"/>
    <lineage>
        <taxon>Bacteria</taxon>
        <taxon>Pseudomonadati</taxon>
        <taxon>Pseudomonadota</taxon>
        <taxon>Gammaproteobacteria</taxon>
        <taxon>Oceanospirillales</taxon>
        <taxon>Oceanospirillaceae</taxon>
        <taxon>Marinobacterium</taxon>
    </lineage>
</organism>
<dbReference type="RefSeq" id="WP_076464798.1">
    <property type="nucleotide sequence ID" value="NZ_FTMN01000009.1"/>
</dbReference>
<gene>
    <name evidence="2" type="ORF">SAMN05421647_10956</name>
</gene>
<dbReference type="EMBL" id="FTMN01000009">
    <property type="protein sequence ID" value="SIQ80033.1"/>
    <property type="molecule type" value="Genomic_DNA"/>
</dbReference>
<name>A0A1N6VQA2_9GAMM</name>
<keyword evidence="3" id="KW-1185">Reference proteome</keyword>
<reference evidence="2 3" key="1">
    <citation type="submission" date="2017-01" db="EMBL/GenBank/DDBJ databases">
        <authorList>
            <person name="Mah S.A."/>
            <person name="Swanson W.J."/>
            <person name="Moy G.W."/>
            <person name="Vacquier V.D."/>
        </authorList>
    </citation>
    <scope>NUCLEOTIDE SEQUENCE [LARGE SCALE GENOMIC DNA]</scope>
    <source>
        <strain evidence="2 3">DSM 7027</strain>
    </source>
</reference>
<evidence type="ECO:0000313" key="2">
    <source>
        <dbReference type="EMBL" id="SIQ80033.1"/>
    </source>
</evidence>
<dbReference type="Proteomes" id="UP000186895">
    <property type="component" value="Unassembled WGS sequence"/>
</dbReference>